<evidence type="ECO:0000256" key="2">
    <source>
        <dbReference type="ARBA" id="ARBA00022723"/>
    </source>
</evidence>
<sequence length="531" mass="57606">MASPGTEGTAKLEQSPHLGDRINIATRSAHTKLNKLLLLRLPLAVPPQAQNPSAYVSGLIHVAPVYLAFESLWQVLLLSHDAKAASEKEGRICGLEGCQSDKSPVESQNMAPLYFIESGENVLVNRQAAADRVHSILVRIFLPRLARSSSLLLDIRSITGWPKHVVDEQVKAVSSSGRLGEFIAHIKRSVGKNPHVLLAYAWVLYMALFSGGRYIRATLEAAGHEFWSKTSDPVQPSNKACEEPIPVPNRTLPDHKTTNSCVFGSLEFFRFATPLDGEDLKTEFKKRLLESEALLTSGERDDIVQEAICIFENMNLLVAQLDRVVENRPTTSSTNSLDGWASFLTVPLLGGRLRDSVALTKERSLKALSMAAGIARRSSADPPPLTPERPADSSQPDLERRQSLSGPSTSSTSHLEAHGTMTSSAELAEKASVPQSPVSSGAGAANTNPIVKIVRFGRDNAATATSNVGEQQTLLASTDGGEAEFGVRRERILDVPLKRKSIPFVSTALLWNIALILGVTAVFYSYGHARR</sequence>
<name>A0AAE0KC80_9PEZI</name>
<gene>
    <name evidence="6" type="ORF">B0T24DRAFT_594019</name>
</gene>
<protein>
    <recommendedName>
        <fullName evidence="8">Heme oxygenase-like protein</fullName>
    </recommendedName>
</protein>
<reference evidence="6" key="2">
    <citation type="submission" date="2023-06" db="EMBL/GenBank/DDBJ databases">
        <authorList>
            <consortium name="Lawrence Berkeley National Laboratory"/>
            <person name="Haridas S."/>
            <person name="Hensen N."/>
            <person name="Bonometti L."/>
            <person name="Westerberg I."/>
            <person name="Brannstrom I.O."/>
            <person name="Guillou S."/>
            <person name="Cros-Aarteil S."/>
            <person name="Calhoun S."/>
            <person name="Kuo A."/>
            <person name="Mondo S."/>
            <person name="Pangilinan J."/>
            <person name="Riley R."/>
            <person name="Labutti K."/>
            <person name="Andreopoulos B."/>
            <person name="Lipzen A."/>
            <person name="Chen C."/>
            <person name="Yanf M."/>
            <person name="Daum C."/>
            <person name="Ng V."/>
            <person name="Clum A."/>
            <person name="Steindorff A."/>
            <person name="Ohm R."/>
            <person name="Martin F."/>
            <person name="Silar P."/>
            <person name="Natvig D."/>
            <person name="Lalanne C."/>
            <person name="Gautier V."/>
            <person name="Ament-Velasquez S.L."/>
            <person name="Kruys A."/>
            <person name="Hutchinson M.I."/>
            <person name="Powell A.J."/>
            <person name="Barry K."/>
            <person name="Miller A.N."/>
            <person name="Grigoriev I.V."/>
            <person name="Debuchy R."/>
            <person name="Gladieux P."/>
            <person name="Thoren M.H."/>
            <person name="Johannesson H."/>
        </authorList>
    </citation>
    <scope>NUCLEOTIDE SEQUENCE</scope>
    <source>
        <strain evidence="6">CBS 958.72</strain>
    </source>
</reference>
<evidence type="ECO:0000256" key="4">
    <source>
        <dbReference type="SAM" id="MobiDB-lite"/>
    </source>
</evidence>
<dbReference type="GO" id="GO:0046872">
    <property type="term" value="F:metal ion binding"/>
    <property type="evidence" value="ECO:0007669"/>
    <property type="project" value="UniProtKB-KW"/>
</dbReference>
<organism evidence="6 7">
    <name type="scientific">Lasiosphaeria ovina</name>
    <dbReference type="NCBI Taxonomy" id="92902"/>
    <lineage>
        <taxon>Eukaryota</taxon>
        <taxon>Fungi</taxon>
        <taxon>Dikarya</taxon>
        <taxon>Ascomycota</taxon>
        <taxon>Pezizomycotina</taxon>
        <taxon>Sordariomycetes</taxon>
        <taxon>Sordariomycetidae</taxon>
        <taxon>Sordariales</taxon>
        <taxon>Lasiosphaeriaceae</taxon>
        <taxon>Lasiosphaeria</taxon>
    </lineage>
</organism>
<keyword evidence="5" id="KW-0472">Membrane</keyword>
<dbReference type="GO" id="GO:0006788">
    <property type="term" value="P:heme oxidation"/>
    <property type="evidence" value="ECO:0007669"/>
    <property type="project" value="InterPro"/>
</dbReference>
<evidence type="ECO:0008006" key="8">
    <source>
        <dbReference type="Google" id="ProtNLM"/>
    </source>
</evidence>
<dbReference type="PANTHER" id="PTHR10720">
    <property type="entry name" value="HEME OXYGENASE"/>
    <property type="match status" value="1"/>
</dbReference>
<evidence type="ECO:0000256" key="1">
    <source>
        <dbReference type="ARBA" id="ARBA00022617"/>
    </source>
</evidence>
<keyword evidence="1" id="KW-0349">Heme</keyword>
<feature type="compositionally biased region" description="Polar residues" evidence="4">
    <location>
        <begin position="433"/>
        <end position="444"/>
    </location>
</feature>
<dbReference type="PANTHER" id="PTHR10720:SF0">
    <property type="entry name" value="HEME OXYGENASE"/>
    <property type="match status" value="1"/>
</dbReference>
<reference evidence="6" key="1">
    <citation type="journal article" date="2023" name="Mol. Phylogenet. Evol.">
        <title>Genome-scale phylogeny and comparative genomics of the fungal order Sordariales.</title>
        <authorList>
            <person name="Hensen N."/>
            <person name="Bonometti L."/>
            <person name="Westerberg I."/>
            <person name="Brannstrom I.O."/>
            <person name="Guillou S."/>
            <person name="Cros-Aarteil S."/>
            <person name="Calhoun S."/>
            <person name="Haridas S."/>
            <person name="Kuo A."/>
            <person name="Mondo S."/>
            <person name="Pangilinan J."/>
            <person name="Riley R."/>
            <person name="LaButti K."/>
            <person name="Andreopoulos B."/>
            <person name="Lipzen A."/>
            <person name="Chen C."/>
            <person name="Yan M."/>
            <person name="Daum C."/>
            <person name="Ng V."/>
            <person name="Clum A."/>
            <person name="Steindorff A."/>
            <person name="Ohm R.A."/>
            <person name="Martin F."/>
            <person name="Silar P."/>
            <person name="Natvig D.O."/>
            <person name="Lalanne C."/>
            <person name="Gautier V."/>
            <person name="Ament-Velasquez S.L."/>
            <person name="Kruys A."/>
            <person name="Hutchinson M.I."/>
            <person name="Powell A.J."/>
            <person name="Barry K."/>
            <person name="Miller A.N."/>
            <person name="Grigoriev I.V."/>
            <person name="Debuchy R."/>
            <person name="Gladieux P."/>
            <person name="Hiltunen Thoren M."/>
            <person name="Johannesson H."/>
        </authorList>
    </citation>
    <scope>NUCLEOTIDE SEQUENCE</scope>
    <source>
        <strain evidence="6">CBS 958.72</strain>
    </source>
</reference>
<dbReference type="InterPro" id="IPR016084">
    <property type="entry name" value="Haem_Oase-like_multi-hlx"/>
</dbReference>
<dbReference type="AlphaFoldDB" id="A0AAE0KC80"/>
<evidence type="ECO:0000313" key="7">
    <source>
        <dbReference type="Proteomes" id="UP001287356"/>
    </source>
</evidence>
<keyword evidence="7" id="KW-1185">Reference proteome</keyword>
<evidence type="ECO:0000256" key="5">
    <source>
        <dbReference type="SAM" id="Phobius"/>
    </source>
</evidence>
<dbReference type="InterPro" id="IPR002051">
    <property type="entry name" value="Haem_Oase"/>
</dbReference>
<feature type="transmembrane region" description="Helical" evidence="5">
    <location>
        <begin position="508"/>
        <end position="526"/>
    </location>
</feature>
<dbReference type="SUPFAM" id="SSF48613">
    <property type="entry name" value="Heme oxygenase-like"/>
    <property type="match status" value="1"/>
</dbReference>
<evidence type="ECO:0000313" key="6">
    <source>
        <dbReference type="EMBL" id="KAK3373881.1"/>
    </source>
</evidence>
<keyword evidence="5" id="KW-1133">Transmembrane helix</keyword>
<dbReference type="Gene3D" id="1.20.910.10">
    <property type="entry name" value="Heme oxygenase-like"/>
    <property type="match status" value="1"/>
</dbReference>
<feature type="region of interest" description="Disordered" evidence="4">
    <location>
        <begin position="373"/>
        <end position="444"/>
    </location>
</feature>
<feature type="compositionally biased region" description="Low complexity" evidence="4">
    <location>
        <begin position="403"/>
        <end position="413"/>
    </location>
</feature>
<evidence type="ECO:0000256" key="3">
    <source>
        <dbReference type="ARBA" id="ARBA00023004"/>
    </source>
</evidence>
<dbReference type="EMBL" id="JAULSN010000004">
    <property type="protein sequence ID" value="KAK3373881.1"/>
    <property type="molecule type" value="Genomic_DNA"/>
</dbReference>
<keyword evidence="2" id="KW-0479">Metal-binding</keyword>
<dbReference type="Pfam" id="PF01126">
    <property type="entry name" value="Heme_oxygenase"/>
    <property type="match status" value="1"/>
</dbReference>
<accession>A0AAE0KC80</accession>
<dbReference type="CDD" id="cd19165">
    <property type="entry name" value="HemeO"/>
    <property type="match status" value="1"/>
</dbReference>
<dbReference type="GO" id="GO:0004392">
    <property type="term" value="F:heme oxygenase (decyclizing) activity"/>
    <property type="evidence" value="ECO:0007669"/>
    <property type="project" value="InterPro"/>
</dbReference>
<dbReference type="Proteomes" id="UP001287356">
    <property type="component" value="Unassembled WGS sequence"/>
</dbReference>
<keyword evidence="5" id="KW-0812">Transmembrane</keyword>
<comment type="caution">
    <text evidence="6">The sequence shown here is derived from an EMBL/GenBank/DDBJ whole genome shotgun (WGS) entry which is preliminary data.</text>
</comment>
<keyword evidence="3" id="KW-0408">Iron</keyword>
<dbReference type="InterPro" id="IPR016053">
    <property type="entry name" value="Haem_Oase-like"/>
</dbReference>
<proteinExistence type="predicted"/>